<feature type="transmembrane region" description="Helical" evidence="7">
    <location>
        <begin position="35"/>
        <end position="54"/>
    </location>
</feature>
<evidence type="ECO:0000259" key="8">
    <source>
        <dbReference type="Pfam" id="PF00892"/>
    </source>
</evidence>
<feature type="transmembrane region" description="Helical" evidence="7">
    <location>
        <begin position="258"/>
        <end position="278"/>
    </location>
</feature>
<proteinExistence type="inferred from homology"/>
<dbReference type="Pfam" id="PF00892">
    <property type="entry name" value="EamA"/>
    <property type="match status" value="2"/>
</dbReference>
<reference evidence="10 15" key="3">
    <citation type="journal article" date="2019" name="Nat. Med.">
        <title>A library of human gut bacterial isolates paired with longitudinal multiomics data enables mechanistic microbiome research.</title>
        <authorList>
            <person name="Poyet M."/>
            <person name="Groussin M."/>
            <person name="Gibbons S.M."/>
            <person name="Avila-Pacheco J."/>
            <person name="Jiang X."/>
            <person name="Kearney S.M."/>
            <person name="Perrotta A.R."/>
            <person name="Berdy B."/>
            <person name="Zhao S."/>
            <person name="Lieberman T.D."/>
            <person name="Swanson P.K."/>
            <person name="Smith M."/>
            <person name="Roesemann S."/>
            <person name="Alexander J.E."/>
            <person name="Rich S.A."/>
            <person name="Livny J."/>
            <person name="Vlamakis H."/>
            <person name="Clish C."/>
            <person name="Bullock K."/>
            <person name="Deik A."/>
            <person name="Scott J."/>
            <person name="Pierce K.A."/>
            <person name="Xavier R.J."/>
            <person name="Alm E.J."/>
        </authorList>
    </citation>
    <scope>NUCLEOTIDE SEQUENCE [LARGE SCALE GENOMIC DNA]</scope>
    <source>
        <strain evidence="10 15">BIOML-A1</strain>
    </source>
</reference>
<evidence type="ECO:0000313" key="9">
    <source>
        <dbReference type="EMBL" id="CUN24634.1"/>
    </source>
</evidence>
<dbReference type="Proteomes" id="UP000095350">
    <property type="component" value="Unassembled WGS sequence"/>
</dbReference>
<feature type="domain" description="EamA" evidence="8">
    <location>
        <begin position="158"/>
        <end position="299"/>
    </location>
</feature>
<keyword evidence="6 7" id="KW-0472">Membrane</keyword>
<gene>
    <name evidence="9" type="primary">yijE</name>
    <name evidence="12" type="ORF">DW856_03645</name>
    <name evidence="9" type="ORF">ERS852572_02825</name>
    <name evidence="11" type="ORF">GCK47_04500</name>
    <name evidence="10" type="ORF">GMD50_11355</name>
</gene>
<dbReference type="Gene3D" id="1.10.3730.20">
    <property type="match status" value="1"/>
</dbReference>
<evidence type="ECO:0000256" key="5">
    <source>
        <dbReference type="ARBA" id="ARBA00022989"/>
    </source>
</evidence>
<dbReference type="AlphaFoldDB" id="A0A173VC68"/>
<dbReference type="InterPro" id="IPR037185">
    <property type="entry name" value="EmrE-like"/>
</dbReference>
<accession>A0A173VC68</accession>
<evidence type="ECO:0000256" key="3">
    <source>
        <dbReference type="ARBA" id="ARBA00022475"/>
    </source>
</evidence>
<evidence type="ECO:0000256" key="1">
    <source>
        <dbReference type="ARBA" id="ARBA00004651"/>
    </source>
</evidence>
<dbReference type="OrthoDB" id="9804865at2"/>
<feature type="transmembrane region" description="Helical" evidence="7">
    <location>
        <begin position="75"/>
        <end position="95"/>
    </location>
</feature>
<evidence type="ECO:0000313" key="13">
    <source>
        <dbReference type="Proteomes" id="UP000095350"/>
    </source>
</evidence>
<evidence type="ECO:0000256" key="4">
    <source>
        <dbReference type="ARBA" id="ARBA00022692"/>
    </source>
</evidence>
<reference evidence="11 16" key="4">
    <citation type="submission" date="2019-10" db="EMBL/GenBank/DDBJ databases">
        <title>Roseburia spp. ameliorate alcoholic fatty liver via restoration of gut barrier function.</title>
        <authorList>
            <person name="Seo B."/>
            <person name="Ko G."/>
        </authorList>
    </citation>
    <scope>NUCLEOTIDE SEQUENCE [LARGE SCALE GENOMIC DNA]</scope>
    <source>
        <strain evidence="11 16">SNUG30017</strain>
    </source>
</reference>
<evidence type="ECO:0000256" key="6">
    <source>
        <dbReference type="ARBA" id="ARBA00023136"/>
    </source>
</evidence>
<protein>
    <submittedName>
        <fullName evidence="12">DMT family transporter</fullName>
    </submittedName>
    <submittedName>
        <fullName evidence="10">EamA family transporter</fullName>
    </submittedName>
    <submittedName>
        <fullName evidence="9">Uncharacterized inner membrane transporter yiJE</fullName>
    </submittedName>
</protein>
<dbReference type="EMBL" id="QSHO01000003">
    <property type="protein sequence ID" value="RHC19000.1"/>
    <property type="molecule type" value="Genomic_DNA"/>
</dbReference>
<feature type="transmembrane region" description="Helical" evidence="7">
    <location>
        <begin position="107"/>
        <end position="124"/>
    </location>
</feature>
<evidence type="ECO:0000313" key="11">
    <source>
        <dbReference type="EMBL" id="MVQ44992.1"/>
    </source>
</evidence>
<evidence type="ECO:0000256" key="7">
    <source>
        <dbReference type="SAM" id="Phobius"/>
    </source>
</evidence>
<dbReference type="Proteomes" id="UP000479531">
    <property type="component" value="Unassembled WGS sequence"/>
</dbReference>
<evidence type="ECO:0000313" key="10">
    <source>
        <dbReference type="EMBL" id="MTR85637.1"/>
    </source>
</evidence>
<keyword evidence="5 7" id="KW-1133">Transmembrane helix</keyword>
<evidence type="ECO:0000313" key="16">
    <source>
        <dbReference type="Proteomes" id="UP000479531"/>
    </source>
</evidence>
<comment type="similarity">
    <text evidence="2">Belongs to the EamA transporter family.</text>
</comment>
<dbReference type="InterPro" id="IPR000620">
    <property type="entry name" value="EamA_dom"/>
</dbReference>
<feature type="transmembrane region" description="Helical" evidence="7">
    <location>
        <begin position="160"/>
        <end position="179"/>
    </location>
</feature>
<reference evidence="12 14" key="2">
    <citation type="submission" date="2018-08" db="EMBL/GenBank/DDBJ databases">
        <title>A genome reference for cultivated species of the human gut microbiota.</title>
        <authorList>
            <person name="Zou Y."/>
            <person name="Xue W."/>
            <person name="Luo G."/>
        </authorList>
    </citation>
    <scope>NUCLEOTIDE SEQUENCE [LARGE SCALE GENOMIC DNA]</scope>
    <source>
        <strain evidence="12 14">AM37-1AC</strain>
    </source>
</reference>
<reference evidence="9 13" key="1">
    <citation type="submission" date="2015-09" db="EMBL/GenBank/DDBJ databases">
        <authorList>
            <consortium name="Pathogen Informatics"/>
        </authorList>
    </citation>
    <scope>NUCLEOTIDE SEQUENCE [LARGE SCALE GENOMIC DNA]</scope>
    <source>
        <strain evidence="9 13">2789STDY5834960</strain>
    </source>
</reference>
<dbReference type="RefSeq" id="WP_015560086.1">
    <property type="nucleotide sequence ID" value="NZ_CABIYH010000023.1"/>
</dbReference>
<name>A0A173VC68_9FIRM</name>
<dbReference type="STRING" id="166486.ERS852572_02825"/>
<dbReference type="EMBL" id="WGGT01000003">
    <property type="protein sequence ID" value="MVQ44992.1"/>
    <property type="molecule type" value="Genomic_DNA"/>
</dbReference>
<dbReference type="GO" id="GO:0005886">
    <property type="term" value="C:plasma membrane"/>
    <property type="evidence" value="ECO:0007669"/>
    <property type="project" value="UniProtKB-SubCell"/>
</dbReference>
<feature type="transmembrane region" description="Helical" evidence="7">
    <location>
        <begin position="284"/>
        <end position="304"/>
    </location>
</feature>
<dbReference type="Proteomes" id="UP000283513">
    <property type="component" value="Unassembled WGS sequence"/>
</dbReference>
<keyword evidence="3" id="KW-1003">Cell membrane</keyword>
<organism evidence="9 13">
    <name type="scientific">Roseburia intestinalis</name>
    <dbReference type="NCBI Taxonomy" id="166486"/>
    <lineage>
        <taxon>Bacteria</taxon>
        <taxon>Bacillati</taxon>
        <taxon>Bacillota</taxon>
        <taxon>Clostridia</taxon>
        <taxon>Lachnospirales</taxon>
        <taxon>Lachnospiraceae</taxon>
        <taxon>Roseburia</taxon>
    </lineage>
</organism>
<sequence length="321" mass="34637">MNNKTTRNSILLLVTAAVWGAAFVAQTVGGQTIGAYSFNCVRCIIGALVLIPVMKFLDKKDLSPRKPQTKEDYKLLIKGGICCGVALCISTNLQQVGILMGASAGKAGFLTAVYILLVPILGLFLHKKCGINIWFAVALALVGLYFLCMQDKNGFQPADLLLLCCALGFSIQILFVDYFSPKVDGVRLSMIQFLVTGLLTAIPMFTVDMQHSISGIEAWASAFLSWSAWVPILYAGIMSCGVGYTLQIIGQNGLNPTVASLIMSLEAVFSAVFGWLILGQKLSIKEILGCCLIFSAIILAQLPVQRKAKFAGESYGENRNE</sequence>
<evidence type="ECO:0000256" key="2">
    <source>
        <dbReference type="ARBA" id="ARBA00007362"/>
    </source>
</evidence>
<dbReference type="SUPFAM" id="SSF103481">
    <property type="entry name" value="Multidrug resistance efflux transporter EmrE"/>
    <property type="match status" value="2"/>
</dbReference>
<feature type="transmembrane region" description="Helical" evidence="7">
    <location>
        <begin position="131"/>
        <end position="148"/>
    </location>
</feature>
<dbReference type="PANTHER" id="PTHR42920:SF5">
    <property type="entry name" value="EAMA DOMAIN-CONTAINING PROTEIN"/>
    <property type="match status" value="1"/>
</dbReference>
<dbReference type="EMBL" id="WNAJ01000013">
    <property type="protein sequence ID" value="MTR85637.1"/>
    <property type="molecule type" value="Genomic_DNA"/>
</dbReference>
<dbReference type="Proteomes" id="UP000478483">
    <property type="component" value="Unassembled WGS sequence"/>
</dbReference>
<feature type="transmembrane region" description="Helical" evidence="7">
    <location>
        <begin position="226"/>
        <end position="246"/>
    </location>
</feature>
<keyword evidence="4 7" id="KW-0812">Transmembrane</keyword>
<dbReference type="PANTHER" id="PTHR42920">
    <property type="entry name" value="OS03G0707200 PROTEIN-RELATED"/>
    <property type="match status" value="1"/>
</dbReference>
<feature type="transmembrane region" description="Helical" evidence="7">
    <location>
        <begin position="186"/>
        <end position="206"/>
    </location>
</feature>
<dbReference type="PaxDb" id="166486-ERS852572_02825"/>
<evidence type="ECO:0000313" key="14">
    <source>
        <dbReference type="Proteomes" id="UP000283513"/>
    </source>
</evidence>
<comment type="subcellular location">
    <subcellularLocation>
        <location evidence="1">Cell membrane</location>
        <topology evidence="1">Multi-pass membrane protein</topology>
    </subcellularLocation>
</comment>
<feature type="domain" description="EamA" evidence="8">
    <location>
        <begin position="10"/>
        <end position="147"/>
    </location>
</feature>
<evidence type="ECO:0000313" key="12">
    <source>
        <dbReference type="EMBL" id="RHC19000.1"/>
    </source>
</evidence>
<dbReference type="InterPro" id="IPR051258">
    <property type="entry name" value="Diverse_Substrate_Transporter"/>
</dbReference>
<dbReference type="EMBL" id="CYXZ01000023">
    <property type="protein sequence ID" value="CUN24634.1"/>
    <property type="molecule type" value="Genomic_DNA"/>
</dbReference>
<evidence type="ECO:0000313" key="15">
    <source>
        <dbReference type="Proteomes" id="UP000478483"/>
    </source>
</evidence>